<keyword evidence="2" id="KW-0732">Signal</keyword>
<feature type="chain" id="PRO_5042851349" description="Secreted protein" evidence="2">
    <location>
        <begin position="21"/>
        <end position="184"/>
    </location>
</feature>
<name>A0AAN8S0X1_POLSC</name>
<organism evidence="3 4">
    <name type="scientific">Polyplax serrata</name>
    <name type="common">Common mouse louse</name>
    <dbReference type="NCBI Taxonomy" id="468196"/>
    <lineage>
        <taxon>Eukaryota</taxon>
        <taxon>Metazoa</taxon>
        <taxon>Ecdysozoa</taxon>
        <taxon>Arthropoda</taxon>
        <taxon>Hexapoda</taxon>
        <taxon>Insecta</taxon>
        <taxon>Pterygota</taxon>
        <taxon>Neoptera</taxon>
        <taxon>Paraneoptera</taxon>
        <taxon>Psocodea</taxon>
        <taxon>Troctomorpha</taxon>
        <taxon>Phthiraptera</taxon>
        <taxon>Anoplura</taxon>
        <taxon>Polyplacidae</taxon>
        <taxon>Polyplax</taxon>
    </lineage>
</organism>
<comment type="caution">
    <text evidence="3">The sequence shown here is derived from an EMBL/GenBank/DDBJ whole genome shotgun (WGS) entry which is preliminary data.</text>
</comment>
<evidence type="ECO:0000313" key="3">
    <source>
        <dbReference type="EMBL" id="KAK6623191.1"/>
    </source>
</evidence>
<dbReference type="Proteomes" id="UP001372834">
    <property type="component" value="Unassembled WGS sequence"/>
</dbReference>
<evidence type="ECO:0008006" key="5">
    <source>
        <dbReference type="Google" id="ProtNLM"/>
    </source>
</evidence>
<evidence type="ECO:0000313" key="4">
    <source>
        <dbReference type="Proteomes" id="UP001372834"/>
    </source>
</evidence>
<sequence length="184" mass="19720">MLLLLHGVLLLSDKAAAAAAARLLLDMMAAMEKSVARVLTEGTTSMAAAAVGRAGVASCTAPKIIVPDEIYLTGGKKTNSRGENFSSSLSDGRNFTHGFASDFHRFPVSFSFCFHVRPGISQKPGFGCHSVRDRWYTKHTEDTTSPFTVTYGGRGHRTEQRGEQTGTGRQSPDKTEIGAGKLLV</sequence>
<protein>
    <recommendedName>
        <fullName evidence="5">Secreted protein</fullName>
    </recommendedName>
</protein>
<dbReference type="AlphaFoldDB" id="A0AAN8S0X1"/>
<proteinExistence type="predicted"/>
<dbReference type="EMBL" id="JAWJWE010000038">
    <property type="protein sequence ID" value="KAK6623191.1"/>
    <property type="molecule type" value="Genomic_DNA"/>
</dbReference>
<gene>
    <name evidence="3" type="ORF">RUM43_009043</name>
</gene>
<accession>A0AAN8S0X1</accession>
<feature type="signal peptide" evidence="2">
    <location>
        <begin position="1"/>
        <end position="20"/>
    </location>
</feature>
<evidence type="ECO:0000256" key="2">
    <source>
        <dbReference type="SAM" id="SignalP"/>
    </source>
</evidence>
<feature type="region of interest" description="Disordered" evidence="1">
    <location>
        <begin position="146"/>
        <end position="184"/>
    </location>
</feature>
<reference evidence="3 4" key="1">
    <citation type="submission" date="2023-10" db="EMBL/GenBank/DDBJ databases">
        <title>Genomes of two closely related lineages of the louse Polyplax serrata with different host specificities.</title>
        <authorList>
            <person name="Martinu J."/>
            <person name="Tarabai H."/>
            <person name="Stefka J."/>
            <person name="Hypsa V."/>
        </authorList>
    </citation>
    <scope>NUCLEOTIDE SEQUENCE [LARGE SCALE GENOMIC DNA]</scope>
    <source>
        <strain evidence="3">HR10_N</strain>
    </source>
</reference>
<evidence type="ECO:0000256" key="1">
    <source>
        <dbReference type="SAM" id="MobiDB-lite"/>
    </source>
</evidence>